<dbReference type="GO" id="GO:0005634">
    <property type="term" value="C:nucleus"/>
    <property type="evidence" value="ECO:0007669"/>
    <property type="project" value="TreeGrafter"/>
</dbReference>
<evidence type="ECO:0000259" key="8">
    <source>
        <dbReference type="PROSITE" id="PS50217"/>
    </source>
</evidence>
<protein>
    <recommendedName>
        <fullName evidence="6">X-box-binding protein 1</fullName>
    </recommendedName>
</protein>
<evidence type="ECO:0000256" key="1">
    <source>
        <dbReference type="ARBA" id="ARBA00022843"/>
    </source>
</evidence>
<organism evidence="9 10">
    <name type="scientific">Mycena alexandri</name>
    <dbReference type="NCBI Taxonomy" id="1745969"/>
    <lineage>
        <taxon>Eukaryota</taxon>
        <taxon>Fungi</taxon>
        <taxon>Dikarya</taxon>
        <taxon>Basidiomycota</taxon>
        <taxon>Agaricomycotina</taxon>
        <taxon>Agaricomycetes</taxon>
        <taxon>Agaricomycetidae</taxon>
        <taxon>Agaricales</taxon>
        <taxon>Marasmiineae</taxon>
        <taxon>Mycenaceae</taxon>
        <taxon>Mycena</taxon>
    </lineage>
</organism>
<dbReference type="SUPFAM" id="SSF57959">
    <property type="entry name" value="Leucine zipper domain"/>
    <property type="match status" value="1"/>
</dbReference>
<keyword evidence="4" id="KW-0804">Transcription</keyword>
<evidence type="ECO:0000256" key="6">
    <source>
        <dbReference type="ARBA" id="ARBA00040165"/>
    </source>
</evidence>
<dbReference type="Gene3D" id="1.20.5.170">
    <property type="match status" value="1"/>
</dbReference>
<dbReference type="Proteomes" id="UP001218188">
    <property type="component" value="Unassembled WGS sequence"/>
</dbReference>
<comment type="caution">
    <text evidence="9">The sequence shown here is derived from an EMBL/GenBank/DDBJ whole genome shotgun (WGS) entry which is preliminary data.</text>
</comment>
<keyword evidence="10" id="KW-1185">Reference proteome</keyword>
<dbReference type="InterPro" id="IPR052470">
    <property type="entry name" value="ER_Stress-Reg_TF"/>
</dbReference>
<dbReference type="PANTHER" id="PTHR46542:SF1">
    <property type="entry name" value="X-BOX BINDING PROTEIN 1"/>
    <property type="match status" value="1"/>
</dbReference>
<feature type="compositionally biased region" description="Low complexity" evidence="7">
    <location>
        <begin position="201"/>
        <end position="214"/>
    </location>
</feature>
<dbReference type="GO" id="GO:0000981">
    <property type="term" value="F:DNA-binding transcription factor activity, RNA polymerase II-specific"/>
    <property type="evidence" value="ECO:0007669"/>
    <property type="project" value="TreeGrafter"/>
</dbReference>
<feature type="compositionally biased region" description="Basic and acidic residues" evidence="7">
    <location>
        <begin position="91"/>
        <end position="110"/>
    </location>
</feature>
<feature type="compositionally biased region" description="Low complexity" evidence="7">
    <location>
        <begin position="1"/>
        <end position="13"/>
    </location>
</feature>
<reference evidence="9" key="1">
    <citation type="submission" date="2023-03" db="EMBL/GenBank/DDBJ databases">
        <title>Massive genome expansion in bonnet fungi (Mycena s.s.) driven by repeated elements and novel gene families across ecological guilds.</title>
        <authorList>
            <consortium name="Lawrence Berkeley National Laboratory"/>
            <person name="Harder C.B."/>
            <person name="Miyauchi S."/>
            <person name="Viragh M."/>
            <person name="Kuo A."/>
            <person name="Thoen E."/>
            <person name="Andreopoulos B."/>
            <person name="Lu D."/>
            <person name="Skrede I."/>
            <person name="Drula E."/>
            <person name="Henrissat B."/>
            <person name="Morin E."/>
            <person name="Kohler A."/>
            <person name="Barry K."/>
            <person name="LaButti K."/>
            <person name="Morin E."/>
            <person name="Salamov A."/>
            <person name="Lipzen A."/>
            <person name="Mereny Z."/>
            <person name="Hegedus B."/>
            <person name="Baldrian P."/>
            <person name="Stursova M."/>
            <person name="Weitz H."/>
            <person name="Taylor A."/>
            <person name="Grigoriev I.V."/>
            <person name="Nagy L.G."/>
            <person name="Martin F."/>
            <person name="Kauserud H."/>
        </authorList>
    </citation>
    <scope>NUCLEOTIDE SEQUENCE</scope>
    <source>
        <strain evidence="9">CBHHK200</strain>
    </source>
</reference>
<dbReference type="AlphaFoldDB" id="A0AAD6XF69"/>
<keyword evidence="5" id="KW-0539">Nucleus</keyword>
<feature type="compositionally biased region" description="Pro residues" evidence="7">
    <location>
        <begin position="15"/>
        <end position="24"/>
    </location>
</feature>
<name>A0AAD6XF69_9AGAR</name>
<feature type="compositionally biased region" description="Low complexity" evidence="7">
    <location>
        <begin position="134"/>
        <end position="184"/>
    </location>
</feature>
<dbReference type="PANTHER" id="PTHR46542">
    <property type="entry name" value="X-BOX BINDING PROTEIN 1"/>
    <property type="match status" value="1"/>
</dbReference>
<feature type="region of interest" description="Disordered" evidence="7">
    <location>
        <begin position="81"/>
        <end position="110"/>
    </location>
</feature>
<feature type="region of interest" description="Disordered" evidence="7">
    <location>
        <begin position="1"/>
        <end position="58"/>
    </location>
</feature>
<evidence type="ECO:0000256" key="7">
    <source>
        <dbReference type="SAM" id="MobiDB-lite"/>
    </source>
</evidence>
<accession>A0AAD6XF69</accession>
<dbReference type="CDD" id="cd14812">
    <property type="entry name" value="bZIP_u3"/>
    <property type="match status" value="1"/>
</dbReference>
<evidence type="ECO:0000256" key="4">
    <source>
        <dbReference type="ARBA" id="ARBA00023163"/>
    </source>
</evidence>
<proteinExistence type="predicted"/>
<dbReference type="PROSITE" id="PS00036">
    <property type="entry name" value="BZIP_BASIC"/>
    <property type="match status" value="1"/>
</dbReference>
<feature type="domain" description="BZIP" evidence="8">
    <location>
        <begin position="37"/>
        <end position="80"/>
    </location>
</feature>
<evidence type="ECO:0000256" key="2">
    <source>
        <dbReference type="ARBA" id="ARBA00023015"/>
    </source>
</evidence>
<keyword evidence="2" id="KW-0805">Transcription regulation</keyword>
<keyword evidence="3" id="KW-0238">DNA-binding</keyword>
<gene>
    <name evidence="9" type="ORF">C8F04DRAFT_1249138</name>
</gene>
<keyword evidence="1" id="KW-0832">Ubl conjugation</keyword>
<dbReference type="InterPro" id="IPR004827">
    <property type="entry name" value="bZIP"/>
</dbReference>
<evidence type="ECO:0000313" key="9">
    <source>
        <dbReference type="EMBL" id="KAJ7045756.1"/>
    </source>
</evidence>
<sequence>MSVNPSSLSMDDSPSPRPESPEPGPSRKRPRTSSSSEDRKEARAHRNRIAAQNSRDRRKAQFSFLERRVSELEEENRQLRAGLLVAPPRPEQAKAEEQDRELAKDRENKELRERIRTLEEGWAAVMKALAAQGLSTATAASAAAAASLPSPQSESQSPAPTAAPESPTPEQQSTDSPSPTFPTTLEPTMTFPISPAPSHNSLDFDLDLSSSPSFITGGVHRSSPSDGPAAGGLDLSLTLPGVSSADDSSASPEENTIDDATMEDLFREILASPRSSPTSLSFDAQGSSPFQATSTHASPTSPFASQVTADDILGLEGLVGTAAGDAGDDAGNWTGELEVDMLEMDRILGMLPAADAAAFPQTLEDLGLGLGWGDMENLTTTGGESALVGVF</sequence>
<dbReference type="EMBL" id="JARJCM010000004">
    <property type="protein sequence ID" value="KAJ7045756.1"/>
    <property type="molecule type" value="Genomic_DNA"/>
</dbReference>
<dbReference type="InterPro" id="IPR046347">
    <property type="entry name" value="bZIP_sf"/>
</dbReference>
<dbReference type="Pfam" id="PF00170">
    <property type="entry name" value="bZIP_1"/>
    <property type="match status" value="1"/>
</dbReference>
<dbReference type="PROSITE" id="PS50217">
    <property type="entry name" value="BZIP"/>
    <property type="match status" value="1"/>
</dbReference>
<feature type="region of interest" description="Disordered" evidence="7">
    <location>
        <begin position="134"/>
        <end position="260"/>
    </location>
</feature>
<dbReference type="GO" id="GO:0000977">
    <property type="term" value="F:RNA polymerase II transcription regulatory region sequence-specific DNA binding"/>
    <property type="evidence" value="ECO:0007669"/>
    <property type="project" value="TreeGrafter"/>
</dbReference>
<dbReference type="SMART" id="SM00338">
    <property type="entry name" value="BRLZ"/>
    <property type="match status" value="1"/>
</dbReference>
<evidence type="ECO:0000256" key="5">
    <source>
        <dbReference type="ARBA" id="ARBA00023242"/>
    </source>
</evidence>
<evidence type="ECO:0000256" key="3">
    <source>
        <dbReference type="ARBA" id="ARBA00023125"/>
    </source>
</evidence>
<feature type="region of interest" description="Disordered" evidence="7">
    <location>
        <begin position="274"/>
        <end position="303"/>
    </location>
</feature>
<evidence type="ECO:0000313" key="10">
    <source>
        <dbReference type="Proteomes" id="UP001218188"/>
    </source>
</evidence>